<dbReference type="Gene3D" id="3.30.160.60">
    <property type="entry name" value="Classic Zinc Finger"/>
    <property type="match status" value="3"/>
</dbReference>
<dbReference type="GO" id="GO:0005634">
    <property type="term" value="C:nucleus"/>
    <property type="evidence" value="ECO:0007669"/>
    <property type="project" value="UniProtKB-SubCell"/>
</dbReference>
<dbReference type="RefSeq" id="XP_028151900.1">
    <property type="nucleotide sequence ID" value="XM_028296099.1"/>
</dbReference>
<evidence type="ECO:0000256" key="3">
    <source>
        <dbReference type="ARBA" id="ARBA00022737"/>
    </source>
</evidence>
<name>A0A6P7H7J2_DIAVI</name>
<keyword evidence="6" id="KW-0805">Transcription regulation</keyword>
<dbReference type="SMART" id="SM00355">
    <property type="entry name" value="ZnF_C2H2"/>
    <property type="match status" value="3"/>
</dbReference>
<dbReference type="PANTHER" id="PTHR45993:SF10">
    <property type="entry name" value="ZINC FINGER PROTEIN 208 ISOFORM X1-RELATED"/>
    <property type="match status" value="1"/>
</dbReference>
<evidence type="ECO:0000313" key="12">
    <source>
        <dbReference type="RefSeq" id="XP_028151900.1"/>
    </source>
</evidence>
<dbReference type="PROSITE" id="PS50157">
    <property type="entry name" value="ZINC_FINGER_C2H2_2"/>
    <property type="match status" value="3"/>
</dbReference>
<dbReference type="InParanoid" id="A0A6P7H7J2"/>
<reference evidence="12" key="1">
    <citation type="submission" date="2025-08" db="UniProtKB">
        <authorList>
            <consortium name="RefSeq"/>
        </authorList>
    </citation>
    <scope>IDENTIFICATION</scope>
    <source>
        <tissue evidence="12">Whole insect</tissue>
    </source>
</reference>
<feature type="domain" description="C2H2-type" evidence="11">
    <location>
        <begin position="53"/>
        <end position="80"/>
    </location>
</feature>
<evidence type="ECO:0000256" key="2">
    <source>
        <dbReference type="ARBA" id="ARBA00022723"/>
    </source>
</evidence>
<keyword evidence="5" id="KW-0862">Zinc</keyword>
<dbReference type="GO" id="GO:0000978">
    <property type="term" value="F:RNA polymerase II cis-regulatory region sequence-specific DNA binding"/>
    <property type="evidence" value="ECO:0007669"/>
    <property type="project" value="TreeGrafter"/>
</dbReference>
<gene>
    <name evidence="12" type="primary">LOC114345279</name>
</gene>
<keyword evidence="4 10" id="KW-0863">Zinc-finger</keyword>
<keyword evidence="7" id="KW-0238">DNA-binding</keyword>
<dbReference type="FunFam" id="3.30.160.60:FF:000742">
    <property type="entry name" value="Uncharacterized protein"/>
    <property type="match status" value="1"/>
</dbReference>
<accession>A0A6P7H7J2</accession>
<feature type="domain" description="C2H2-type" evidence="11">
    <location>
        <begin position="109"/>
        <end position="136"/>
    </location>
</feature>
<dbReference type="FunFam" id="3.30.160.60:FF:001498">
    <property type="entry name" value="Zinc finger protein 404"/>
    <property type="match status" value="1"/>
</dbReference>
<dbReference type="GO" id="GO:0008270">
    <property type="term" value="F:zinc ion binding"/>
    <property type="evidence" value="ECO:0007669"/>
    <property type="project" value="UniProtKB-KW"/>
</dbReference>
<evidence type="ECO:0000256" key="4">
    <source>
        <dbReference type="ARBA" id="ARBA00022771"/>
    </source>
</evidence>
<evidence type="ECO:0000256" key="7">
    <source>
        <dbReference type="ARBA" id="ARBA00023125"/>
    </source>
</evidence>
<comment type="subcellular location">
    <subcellularLocation>
        <location evidence="1">Nucleus</location>
    </subcellularLocation>
</comment>
<dbReference type="PROSITE" id="PS00028">
    <property type="entry name" value="ZINC_FINGER_C2H2_1"/>
    <property type="match status" value="2"/>
</dbReference>
<dbReference type="InterPro" id="IPR051497">
    <property type="entry name" value="Dev/Hematopoietic_TF"/>
</dbReference>
<keyword evidence="8" id="KW-0804">Transcription</keyword>
<dbReference type="SUPFAM" id="SSF57667">
    <property type="entry name" value="beta-beta-alpha zinc fingers"/>
    <property type="match status" value="2"/>
</dbReference>
<dbReference type="AlphaFoldDB" id="A0A6P7H7J2"/>
<proteinExistence type="predicted"/>
<evidence type="ECO:0000256" key="10">
    <source>
        <dbReference type="PROSITE-ProRule" id="PRU00042"/>
    </source>
</evidence>
<organism evidence="12">
    <name type="scientific">Diabrotica virgifera virgifera</name>
    <name type="common">western corn rootworm</name>
    <dbReference type="NCBI Taxonomy" id="50390"/>
    <lineage>
        <taxon>Eukaryota</taxon>
        <taxon>Metazoa</taxon>
        <taxon>Ecdysozoa</taxon>
        <taxon>Arthropoda</taxon>
        <taxon>Hexapoda</taxon>
        <taxon>Insecta</taxon>
        <taxon>Pterygota</taxon>
        <taxon>Neoptera</taxon>
        <taxon>Endopterygota</taxon>
        <taxon>Coleoptera</taxon>
        <taxon>Polyphaga</taxon>
        <taxon>Cucujiformia</taxon>
        <taxon>Chrysomeloidea</taxon>
        <taxon>Chrysomelidae</taxon>
        <taxon>Galerucinae</taxon>
        <taxon>Diabroticina</taxon>
        <taxon>Diabroticites</taxon>
        <taxon>Diabrotica</taxon>
    </lineage>
</organism>
<dbReference type="GO" id="GO:0006357">
    <property type="term" value="P:regulation of transcription by RNA polymerase II"/>
    <property type="evidence" value="ECO:0007669"/>
    <property type="project" value="TreeGrafter"/>
</dbReference>
<keyword evidence="2" id="KW-0479">Metal-binding</keyword>
<dbReference type="InterPro" id="IPR013087">
    <property type="entry name" value="Znf_C2H2_type"/>
</dbReference>
<dbReference type="PANTHER" id="PTHR45993">
    <property type="entry name" value="B-CELL LYMPHOMA/LEUKEMIA 11"/>
    <property type="match status" value="1"/>
</dbReference>
<dbReference type="GO" id="GO:0003700">
    <property type="term" value="F:DNA-binding transcription factor activity"/>
    <property type="evidence" value="ECO:0007669"/>
    <property type="project" value="TreeGrafter"/>
</dbReference>
<evidence type="ECO:0000259" key="11">
    <source>
        <dbReference type="PROSITE" id="PS50157"/>
    </source>
</evidence>
<keyword evidence="3" id="KW-0677">Repeat</keyword>
<keyword evidence="9" id="KW-0539">Nucleus</keyword>
<dbReference type="FunFam" id="3.30.160.60:FF:000512">
    <property type="entry name" value="zinc finger protein 197 isoform X1"/>
    <property type="match status" value="1"/>
</dbReference>
<sequence length="161" mass="18671">MPSSLGYSQEESKLEIMETLPKHSSDEGNCMSQQDEGKVLDQNAKGANGQRPYECEVCFKKFSQNYRLKNHLRINTGEKPYKCEICFKKFSDSGDLKRHLRVHTGEKPYKCEICCKYFNQASTLTTHLRMHSGEKPYKYKCEVCCKHEICLKQFCTTICSE</sequence>
<evidence type="ECO:0000256" key="6">
    <source>
        <dbReference type="ARBA" id="ARBA00023015"/>
    </source>
</evidence>
<evidence type="ECO:0000256" key="8">
    <source>
        <dbReference type="ARBA" id="ARBA00023163"/>
    </source>
</evidence>
<evidence type="ECO:0000256" key="5">
    <source>
        <dbReference type="ARBA" id="ARBA00022833"/>
    </source>
</evidence>
<feature type="domain" description="C2H2-type" evidence="11">
    <location>
        <begin position="81"/>
        <end position="108"/>
    </location>
</feature>
<evidence type="ECO:0000256" key="9">
    <source>
        <dbReference type="ARBA" id="ARBA00023242"/>
    </source>
</evidence>
<dbReference type="InterPro" id="IPR036236">
    <property type="entry name" value="Znf_C2H2_sf"/>
</dbReference>
<dbReference type="Pfam" id="PF00096">
    <property type="entry name" value="zf-C2H2"/>
    <property type="match status" value="3"/>
</dbReference>
<protein>
    <submittedName>
        <fullName evidence="12">Zinc finger protein 723-like</fullName>
    </submittedName>
</protein>
<evidence type="ECO:0000256" key="1">
    <source>
        <dbReference type="ARBA" id="ARBA00004123"/>
    </source>
</evidence>